<proteinExistence type="predicted"/>
<reference evidence="1 2" key="1">
    <citation type="submission" date="2020-02" db="EMBL/GenBank/DDBJ databases">
        <authorList>
            <person name="Ma Q."/>
            <person name="Huang Y."/>
            <person name="Song X."/>
            <person name="Pei D."/>
        </authorList>
    </citation>
    <scope>NUCLEOTIDE SEQUENCE [LARGE SCALE GENOMIC DNA]</scope>
    <source>
        <strain evidence="1">Sxm20200214</strain>
        <tissue evidence="1">Leaf</tissue>
    </source>
</reference>
<keyword evidence="2" id="KW-1185">Reference proteome</keyword>
<sequence length="90" mass="10237">MRTTFSLEPLDEEVLIVRERKTPMPFGGGIAHDTVCIETVTHTRPSQLPVQNMPHVKLTFQAILLGDLTSAQFFDDHGLRVPQVRRRRDA</sequence>
<evidence type="ECO:0000313" key="1">
    <source>
        <dbReference type="EMBL" id="KAG2300986.1"/>
    </source>
</evidence>
<dbReference type="EMBL" id="JAAMPC010000008">
    <property type="protein sequence ID" value="KAG2300986.1"/>
    <property type="molecule type" value="Genomic_DNA"/>
</dbReference>
<dbReference type="AlphaFoldDB" id="A0A8X7S7H9"/>
<comment type="caution">
    <text evidence="1">The sequence shown here is derived from an EMBL/GenBank/DDBJ whole genome shotgun (WGS) entry which is preliminary data.</text>
</comment>
<name>A0A8X7S7H9_BRACI</name>
<dbReference type="Proteomes" id="UP000886595">
    <property type="component" value="Unassembled WGS sequence"/>
</dbReference>
<gene>
    <name evidence="1" type="ORF">Bca52824_037458</name>
</gene>
<evidence type="ECO:0000313" key="2">
    <source>
        <dbReference type="Proteomes" id="UP000886595"/>
    </source>
</evidence>
<accession>A0A8X7S7H9</accession>
<organism evidence="1 2">
    <name type="scientific">Brassica carinata</name>
    <name type="common">Ethiopian mustard</name>
    <name type="synonym">Abyssinian cabbage</name>
    <dbReference type="NCBI Taxonomy" id="52824"/>
    <lineage>
        <taxon>Eukaryota</taxon>
        <taxon>Viridiplantae</taxon>
        <taxon>Streptophyta</taxon>
        <taxon>Embryophyta</taxon>
        <taxon>Tracheophyta</taxon>
        <taxon>Spermatophyta</taxon>
        <taxon>Magnoliopsida</taxon>
        <taxon>eudicotyledons</taxon>
        <taxon>Gunneridae</taxon>
        <taxon>Pentapetalae</taxon>
        <taxon>rosids</taxon>
        <taxon>malvids</taxon>
        <taxon>Brassicales</taxon>
        <taxon>Brassicaceae</taxon>
        <taxon>Brassiceae</taxon>
        <taxon>Brassica</taxon>
    </lineage>
</organism>
<protein>
    <submittedName>
        <fullName evidence="1">Uncharacterized protein</fullName>
    </submittedName>
</protein>